<dbReference type="Proteomes" id="UP000027931">
    <property type="component" value="Unassembled WGS sequence"/>
</dbReference>
<accession>A0A074ME73</accession>
<protein>
    <submittedName>
        <fullName evidence="1">Uncharacterized protein</fullName>
    </submittedName>
</protein>
<organism evidence="1 2">
    <name type="scientific">Tumebacillus flagellatus</name>
    <dbReference type="NCBI Taxonomy" id="1157490"/>
    <lineage>
        <taxon>Bacteria</taxon>
        <taxon>Bacillati</taxon>
        <taxon>Bacillota</taxon>
        <taxon>Bacilli</taxon>
        <taxon>Bacillales</taxon>
        <taxon>Alicyclobacillaceae</taxon>
        <taxon>Tumebacillus</taxon>
    </lineage>
</organism>
<dbReference type="EMBL" id="JMIR01000006">
    <property type="protein sequence ID" value="KEO84097.1"/>
    <property type="molecule type" value="Genomic_DNA"/>
</dbReference>
<dbReference type="AlphaFoldDB" id="A0A074ME73"/>
<comment type="caution">
    <text evidence="1">The sequence shown here is derived from an EMBL/GenBank/DDBJ whole genome shotgun (WGS) entry which is preliminary data.</text>
</comment>
<name>A0A074ME73_9BACL</name>
<evidence type="ECO:0000313" key="2">
    <source>
        <dbReference type="Proteomes" id="UP000027931"/>
    </source>
</evidence>
<proteinExistence type="predicted"/>
<reference evidence="1 2" key="1">
    <citation type="journal article" date="2013" name="Int. J. Syst. Evol. Microbiol.">
        <title>Tumebacillus flagellatus sp. nov., an alpha-amylase/pullulanase-producing bacterium isolated from cassava wastewater.</title>
        <authorList>
            <person name="Wang Q."/>
            <person name="Xie N."/>
            <person name="Qin Y."/>
            <person name="Shen N."/>
            <person name="Zhu J."/>
            <person name="Mi H."/>
            <person name="Huang R."/>
        </authorList>
    </citation>
    <scope>NUCLEOTIDE SEQUENCE [LARGE SCALE GENOMIC DNA]</scope>
    <source>
        <strain evidence="1 2">GST4</strain>
    </source>
</reference>
<sequence>MRASSSAVVITRNCHFKSSEDKRYGRASEITSQPANVVCGATEGFPVMVARSNGEVVVTAAFEAGKEHRNNNPA</sequence>
<gene>
    <name evidence="1" type="ORF">EL26_06435</name>
</gene>
<keyword evidence="2" id="KW-1185">Reference proteome</keyword>
<evidence type="ECO:0000313" key="1">
    <source>
        <dbReference type="EMBL" id="KEO84097.1"/>
    </source>
</evidence>
<dbReference type="RefSeq" id="WP_038085704.1">
    <property type="nucleotide sequence ID" value="NZ_JMIR01000006.1"/>
</dbReference>